<name>A0AAU9CSS4_9BACT</name>
<feature type="compositionally biased region" description="Basic and acidic residues" evidence="1">
    <location>
        <begin position="1"/>
        <end position="13"/>
    </location>
</feature>
<accession>A0AAU9CSS4</accession>
<feature type="region of interest" description="Disordered" evidence="1">
    <location>
        <begin position="63"/>
        <end position="98"/>
    </location>
</feature>
<sequence>MFTRRERDRDRRNTAGPNGRAMHPPGGAEGTGMELTWPEAFMSLFRRRRRASSVNSLSIEMGDMSIPEAPSNSLSDSQSTYSPTSGRRASSIFTLPPDRRFSETPFSPASLPPNIHEVYENYENPRSLYFHKTHNPNIATSLPDFFGNSDDAIRNKLMDTDFFGDISLHTQRETESPGVWSIANPQGINAPTPAPFYRPSFRFPPNIGSQSLAGSRNIAGSQPHMVVSPPPDYEQFMPFESRIQEMDFPAYESPALDDPLFEQYTEYFRTNGAEGLNRPATLNPELDATTRASINNEYLREIFLSLSRMSNKCVQDALAQGDLDTPEDVTHKAFTLLKTKSKHLGGDYFSDGIYRGLVLTAYHTVLRSQAEGGAGPAPVTGGT</sequence>
<feature type="compositionally biased region" description="Polar residues" evidence="1">
    <location>
        <begin position="70"/>
        <end position="93"/>
    </location>
</feature>
<organism evidence="2 3">
    <name type="scientific">Fulvitalea axinellae</name>
    <dbReference type="NCBI Taxonomy" id="1182444"/>
    <lineage>
        <taxon>Bacteria</taxon>
        <taxon>Pseudomonadati</taxon>
        <taxon>Bacteroidota</taxon>
        <taxon>Cytophagia</taxon>
        <taxon>Cytophagales</taxon>
        <taxon>Persicobacteraceae</taxon>
        <taxon>Fulvitalea</taxon>
    </lineage>
</organism>
<protein>
    <submittedName>
        <fullName evidence="2">Uncharacterized protein</fullName>
    </submittedName>
</protein>
<evidence type="ECO:0000256" key="1">
    <source>
        <dbReference type="SAM" id="MobiDB-lite"/>
    </source>
</evidence>
<dbReference type="KEGG" id="fax:FUAX_34990"/>
<keyword evidence="3" id="KW-1185">Reference proteome</keyword>
<gene>
    <name evidence="2" type="ORF">FUAX_34990</name>
</gene>
<proteinExistence type="predicted"/>
<evidence type="ECO:0000313" key="2">
    <source>
        <dbReference type="EMBL" id="BDD11067.1"/>
    </source>
</evidence>
<feature type="region of interest" description="Disordered" evidence="1">
    <location>
        <begin position="1"/>
        <end position="33"/>
    </location>
</feature>
<dbReference type="RefSeq" id="WP_338392587.1">
    <property type="nucleotide sequence ID" value="NZ_AP025314.1"/>
</dbReference>
<dbReference type="Proteomes" id="UP001348817">
    <property type="component" value="Chromosome"/>
</dbReference>
<dbReference type="AlphaFoldDB" id="A0AAU9CSS4"/>
<evidence type="ECO:0000313" key="3">
    <source>
        <dbReference type="Proteomes" id="UP001348817"/>
    </source>
</evidence>
<reference evidence="2 3" key="1">
    <citation type="submission" date="2021-12" db="EMBL/GenBank/DDBJ databases">
        <title>Genome sequencing of bacteria with rrn-lacking chromosome and rrn-plasmid.</title>
        <authorList>
            <person name="Anda M."/>
            <person name="Iwasaki W."/>
        </authorList>
    </citation>
    <scope>NUCLEOTIDE SEQUENCE [LARGE SCALE GENOMIC DNA]</scope>
    <source>
        <strain evidence="2 3">DSM 100852</strain>
    </source>
</reference>
<dbReference type="EMBL" id="AP025314">
    <property type="protein sequence ID" value="BDD11067.1"/>
    <property type="molecule type" value="Genomic_DNA"/>
</dbReference>